<gene>
    <name evidence="1" type="ORF">OYC64_002029</name>
</gene>
<evidence type="ECO:0000313" key="1">
    <source>
        <dbReference type="EMBL" id="KAL3051923.1"/>
    </source>
</evidence>
<evidence type="ECO:0000313" key="2">
    <source>
        <dbReference type="Proteomes" id="UP001619887"/>
    </source>
</evidence>
<protein>
    <recommendedName>
        <fullName evidence="3">Pyrin</fullName>
    </recommendedName>
</protein>
<dbReference type="Proteomes" id="UP001619887">
    <property type="component" value="Unassembled WGS sequence"/>
</dbReference>
<proteinExistence type="predicted"/>
<comment type="caution">
    <text evidence="1">The sequence shown here is derived from an EMBL/GenBank/DDBJ whole genome shotgun (WGS) entry which is preliminary data.</text>
</comment>
<dbReference type="EMBL" id="JBIYXZ010002080">
    <property type="protein sequence ID" value="KAL3051923.1"/>
    <property type="molecule type" value="Genomic_DNA"/>
</dbReference>
<name>A0ABD2GDR1_PAGBO</name>
<reference evidence="1 2" key="2">
    <citation type="journal article" date="2024" name="G3 (Bethesda)">
        <title>The genome of the cryopelagic Antarctic bald notothen, Trematomus borchgrevinki.</title>
        <authorList>
            <person name="Rayamajhi N."/>
            <person name="Rivera-Colon A.G."/>
            <person name="Minhas B.F."/>
            <person name="Cheng C.C."/>
            <person name="Catchen J.M."/>
        </authorList>
    </citation>
    <scope>NUCLEOTIDE SEQUENCE [LARGE SCALE GENOMIC DNA]</scope>
    <source>
        <strain evidence="1">AGRC-2024</strain>
    </source>
</reference>
<accession>A0ABD2GDR1</accession>
<reference evidence="1 2" key="1">
    <citation type="journal article" date="2022" name="G3 (Bethesda)">
        <title>Evaluating Illumina-, Nanopore-, and PacBio-based genome assembly strategies with the bald notothen, Trematomus borchgrevinki.</title>
        <authorList>
            <person name="Rayamajhi N."/>
            <person name="Cheng C.C."/>
            <person name="Catchen J.M."/>
        </authorList>
    </citation>
    <scope>NUCLEOTIDE SEQUENCE [LARGE SCALE GENOMIC DNA]</scope>
    <source>
        <strain evidence="1">AGRC-2024</strain>
    </source>
</reference>
<evidence type="ECO:0008006" key="3">
    <source>
        <dbReference type="Google" id="ProtNLM"/>
    </source>
</evidence>
<sequence>MDLNALETKWRTALSSILHQLTKDEFRKLLFKLEKILPGLKGGRPRGNMPSLIIQYYGTEGSITFIDRLMKELPRLDAAVQQPLKEIKELKKLLQKN</sequence>
<dbReference type="AlphaFoldDB" id="A0ABD2GDR1"/>
<keyword evidence="2" id="KW-1185">Reference proteome</keyword>
<organism evidence="1 2">
    <name type="scientific">Pagothenia borchgrevinki</name>
    <name type="common">Bald rockcod</name>
    <name type="synonym">Trematomus borchgrevinki</name>
    <dbReference type="NCBI Taxonomy" id="8213"/>
    <lineage>
        <taxon>Eukaryota</taxon>
        <taxon>Metazoa</taxon>
        <taxon>Chordata</taxon>
        <taxon>Craniata</taxon>
        <taxon>Vertebrata</taxon>
        <taxon>Euteleostomi</taxon>
        <taxon>Actinopterygii</taxon>
        <taxon>Neopterygii</taxon>
        <taxon>Teleostei</taxon>
        <taxon>Neoteleostei</taxon>
        <taxon>Acanthomorphata</taxon>
        <taxon>Eupercaria</taxon>
        <taxon>Perciformes</taxon>
        <taxon>Notothenioidei</taxon>
        <taxon>Nototheniidae</taxon>
        <taxon>Pagothenia</taxon>
    </lineage>
</organism>